<protein>
    <submittedName>
        <fullName evidence="11">MFS transporter, SET family, sugar efflux transporter</fullName>
    </submittedName>
</protein>
<evidence type="ECO:0000259" key="10">
    <source>
        <dbReference type="PROSITE" id="PS50850"/>
    </source>
</evidence>
<feature type="transmembrane region" description="Helical" evidence="9">
    <location>
        <begin position="372"/>
        <end position="391"/>
    </location>
</feature>
<keyword evidence="4" id="KW-1003">Cell membrane</keyword>
<sequence>MVVDGARSGRPSVVRTLFFLGVVCFAVGIANAVVMPFLSLFLSTAVHADPVQITIFLLVAPLSGVVGATLIGWLSDRWAIRRALLVGASLAGLINAALTAYIRDYRVLVALAVTLAPLSAALFPQAFAYARQVLSGADPGRAAMGISTLRTVFSLSWVVGPPLAALLLSGGGFRFLYVSAAAMFGLAGLASIVGLKQVATPTVATGGPANDVPTTSRSTLLLTLVAFVMLSCPLTLAVQALPLFISTDLGGDAAQAGPVLGLCAALEIPLMLALGALGTRIRVRVLLLAGAACGVTYYALASVASSLAMLAVGQLANAAFIAAVSGIGISYLQDLLPQRPGQATTLFTNCHPIGAMLAGPLLGLAQHYGFRLAYGVSAVLCAAGLLLLLVVRPPATGRVAPAYAGGTARPPARTG</sequence>
<dbReference type="PANTHER" id="PTHR23535:SF2">
    <property type="entry name" value="SUGAR EFFLUX TRANSPORTER A-RELATED"/>
    <property type="match status" value="1"/>
</dbReference>
<feature type="transmembrane region" description="Helical" evidence="9">
    <location>
        <begin position="83"/>
        <end position="102"/>
    </location>
</feature>
<keyword evidence="7 9" id="KW-1133">Transmembrane helix</keyword>
<dbReference type="RefSeq" id="WP_244161957.1">
    <property type="nucleotide sequence ID" value="NZ_FMHY01000002.1"/>
</dbReference>
<evidence type="ECO:0000256" key="1">
    <source>
        <dbReference type="ARBA" id="ARBA00004651"/>
    </source>
</evidence>
<dbReference type="STRING" id="227316.GA0070604_3483"/>
<feature type="transmembrane region" description="Helical" evidence="9">
    <location>
        <begin position="344"/>
        <end position="366"/>
    </location>
</feature>
<comment type="similarity">
    <text evidence="2">Belongs to the major facilitator superfamily. Set transporter family.</text>
</comment>
<feature type="transmembrane region" description="Helical" evidence="9">
    <location>
        <begin position="315"/>
        <end position="332"/>
    </location>
</feature>
<evidence type="ECO:0000256" key="2">
    <source>
        <dbReference type="ARBA" id="ARBA00006523"/>
    </source>
</evidence>
<keyword evidence="6 9" id="KW-0812">Transmembrane</keyword>
<feature type="transmembrane region" description="Helical" evidence="9">
    <location>
        <begin position="53"/>
        <end position="74"/>
    </location>
</feature>
<keyword evidence="5" id="KW-0762">Sugar transport</keyword>
<feature type="transmembrane region" description="Helical" evidence="9">
    <location>
        <begin position="220"/>
        <end position="245"/>
    </location>
</feature>
<dbReference type="Gene3D" id="1.20.1250.20">
    <property type="entry name" value="MFS general substrate transporter like domains"/>
    <property type="match status" value="2"/>
</dbReference>
<reference evidence="12" key="1">
    <citation type="submission" date="2016-06" db="EMBL/GenBank/DDBJ databases">
        <authorList>
            <person name="Varghese N."/>
            <person name="Submissions Spin"/>
        </authorList>
    </citation>
    <scope>NUCLEOTIDE SEQUENCE [LARGE SCALE GENOMIC DNA]</scope>
    <source>
        <strain evidence="12">DSM 44814</strain>
    </source>
</reference>
<feature type="transmembrane region" description="Helical" evidence="9">
    <location>
        <begin position="151"/>
        <end position="169"/>
    </location>
</feature>
<evidence type="ECO:0000313" key="11">
    <source>
        <dbReference type="EMBL" id="SCL56774.1"/>
    </source>
</evidence>
<keyword evidence="8 9" id="KW-0472">Membrane</keyword>
<dbReference type="InterPro" id="IPR036259">
    <property type="entry name" value="MFS_trans_sf"/>
</dbReference>
<dbReference type="PROSITE" id="PS50850">
    <property type="entry name" value="MFS"/>
    <property type="match status" value="1"/>
</dbReference>
<dbReference type="SUPFAM" id="SSF103473">
    <property type="entry name" value="MFS general substrate transporter"/>
    <property type="match status" value="1"/>
</dbReference>
<name>A0A1C6URP4_9ACTN</name>
<keyword evidence="12" id="KW-1185">Reference proteome</keyword>
<dbReference type="CDD" id="cd17471">
    <property type="entry name" value="MFS_Set"/>
    <property type="match status" value="1"/>
</dbReference>
<evidence type="ECO:0000256" key="7">
    <source>
        <dbReference type="ARBA" id="ARBA00022989"/>
    </source>
</evidence>
<comment type="subcellular location">
    <subcellularLocation>
        <location evidence="1">Cell membrane</location>
        <topology evidence="1">Multi-pass membrane protein</topology>
    </subcellularLocation>
</comment>
<organism evidence="11 12">
    <name type="scientific">Micromonospora eburnea</name>
    <dbReference type="NCBI Taxonomy" id="227316"/>
    <lineage>
        <taxon>Bacteria</taxon>
        <taxon>Bacillati</taxon>
        <taxon>Actinomycetota</taxon>
        <taxon>Actinomycetes</taxon>
        <taxon>Micromonosporales</taxon>
        <taxon>Micromonosporaceae</taxon>
        <taxon>Micromonospora</taxon>
    </lineage>
</organism>
<feature type="transmembrane region" description="Helical" evidence="9">
    <location>
        <begin position="175"/>
        <end position="195"/>
    </location>
</feature>
<accession>A0A1C6URP4</accession>
<dbReference type="GO" id="GO:0005886">
    <property type="term" value="C:plasma membrane"/>
    <property type="evidence" value="ECO:0007669"/>
    <property type="project" value="UniProtKB-SubCell"/>
</dbReference>
<gene>
    <name evidence="11" type="ORF">GA0070604_3483</name>
</gene>
<dbReference type="EMBL" id="FMHY01000002">
    <property type="protein sequence ID" value="SCL56774.1"/>
    <property type="molecule type" value="Genomic_DNA"/>
</dbReference>
<dbReference type="AlphaFoldDB" id="A0A1C6URP4"/>
<evidence type="ECO:0000256" key="6">
    <source>
        <dbReference type="ARBA" id="ARBA00022692"/>
    </source>
</evidence>
<feature type="transmembrane region" description="Helical" evidence="9">
    <location>
        <begin position="257"/>
        <end position="278"/>
    </location>
</feature>
<feature type="domain" description="Major facilitator superfamily (MFS) profile" evidence="10">
    <location>
        <begin position="16"/>
        <end position="396"/>
    </location>
</feature>
<evidence type="ECO:0000256" key="4">
    <source>
        <dbReference type="ARBA" id="ARBA00022475"/>
    </source>
</evidence>
<dbReference type="InterPro" id="IPR020846">
    <property type="entry name" value="MFS_dom"/>
</dbReference>
<evidence type="ECO:0000313" key="12">
    <source>
        <dbReference type="Proteomes" id="UP000199696"/>
    </source>
</evidence>
<feature type="transmembrane region" description="Helical" evidence="9">
    <location>
        <begin position="17"/>
        <end position="41"/>
    </location>
</feature>
<keyword evidence="3" id="KW-0813">Transport</keyword>
<evidence type="ECO:0000256" key="5">
    <source>
        <dbReference type="ARBA" id="ARBA00022597"/>
    </source>
</evidence>
<dbReference type="Proteomes" id="UP000199696">
    <property type="component" value="Unassembled WGS sequence"/>
</dbReference>
<evidence type="ECO:0000256" key="9">
    <source>
        <dbReference type="SAM" id="Phobius"/>
    </source>
</evidence>
<dbReference type="PANTHER" id="PTHR23535">
    <property type="entry name" value="SUGAR EFFLUX TRANSPORTER A-RELATED"/>
    <property type="match status" value="1"/>
</dbReference>
<dbReference type="Pfam" id="PF07690">
    <property type="entry name" value="MFS_1"/>
    <property type="match status" value="1"/>
</dbReference>
<feature type="transmembrane region" description="Helical" evidence="9">
    <location>
        <begin position="108"/>
        <end position="130"/>
    </location>
</feature>
<evidence type="ECO:0000256" key="8">
    <source>
        <dbReference type="ARBA" id="ARBA00023136"/>
    </source>
</evidence>
<feature type="transmembrane region" description="Helical" evidence="9">
    <location>
        <begin position="285"/>
        <end position="309"/>
    </location>
</feature>
<dbReference type="GO" id="GO:0022857">
    <property type="term" value="F:transmembrane transporter activity"/>
    <property type="evidence" value="ECO:0007669"/>
    <property type="project" value="InterPro"/>
</dbReference>
<proteinExistence type="inferred from homology"/>
<evidence type="ECO:0000256" key="3">
    <source>
        <dbReference type="ARBA" id="ARBA00022448"/>
    </source>
</evidence>
<dbReference type="InterPro" id="IPR011701">
    <property type="entry name" value="MFS"/>
</dbReference>